<evidence type="ECO:0000256" key="3">
    <source>
        <dbReference type="PROSITE-ProRule" id="PRU00076"/>
    </source>
</evidence>
<keyword evidence="6" id="KW-1185">Reference proteome</keyword>
<gene>
    <name evidence="5" type="ORF">CGOC_LOCUS11917</name>
</gene>
<dbReference type="PROSITE" id="PS00010">
    <property type="entry name" value="ASX_HYDROXYL"/>
    <property type="match status" value="1"/>
</dbReference>
<dbReference type="InterPro" id="IPR057353">
    <property type="entry name" value="TNFR_nem"/>
</dbReference>
<sequence length="223" mass="24411">MIQKAACPPVAKVESPPQGTCNPKTQTGCDRSLNEYCVEKGGRTQCVCPAGFSRHPMTRVCGGSLCNPQLITSCVYPEECLVTPYMNFRCACPDGYSRDHRTGFCVSVKEVHIFQQQDADCHNGGQKCGQNEYCASDRSGHWFCECKSGFERSPSTGQCSYPVKNECLTGENDCDRSARCIDTDDGYLCACPSGFIDRSPDPVTKPGRLCVAEQNECLDGTHK</sequence>
<feature type="domain" description="EGF-like" evidence="4">
    <location>
        <begin position="163"/>
        <end position="201"/>
    </location>
</feature>
<keyword evidence="2" id="KW-1015">Disulfide bond</keyword>
<dbReference type="GO" id="GO:0005509">
    <property type="term" value="F:calcium ion binding"/>
    <property type="evidence" value="ECO:0007669"/>
    <property type="project" value="InterPro"/>
</dbReference>
<proteinExistence type="predicted"/>
<dbReference type="PROSITE" id="PS50026">
    <property type="entry name" value="EGF_3"/>
    <property type="match status" value="1"/>
</dbReference>
<evidence type="ECO:0000256" key="1">
    <source>
        <dbReference type="ARBA" id="ARBA00022536"/>
    </source>
</evidence>
<dbReference type="FunFam" id="2.10.25.10:FF:000291">
    <property type="entry name" value="Transmembrane matrix receptor MUP-4"/>
    <property type="match status" value="1"/>
</dbReference>
<reference evidence="5 6" key="1">
    <citation type="submission" date="2018-11" db="EMBL/GenBank/DDBJ databases">
        <authorList>
            <consortium name="Pathogen Informatics"/>
        </authorList>
    </citation>
    <scope>NUCLEOTIDE SEQUENCE [LARGE SCALE GENOMIC DNA]</scope>
</reference>
<protein>
    <recommendedName>
        <fullName evidence="4">EGF-like domain-containing protein</fullName>
    </recommendedName>
</protein>
<dbReference type="Pfam" id="PF23427">
    <property type="entry name" value="EGF_4"/>
    <property type="match status" value="1"/>
</dbReference>
<name>A0A3P7QIC2_CYLGO</name>
<dbReference type="CDD" id="cd00054">
    <property type="entry name" value="EGF_CA"/>
    <property type="match status" value="1"/>
</dbReference>
<evidence type="ECO:0000313" key="5">
    <source>
        <dbReference type="EMBL" id="VDN31752.1"/>
    </source>
</evidence>
<evidence type="ECO:0000259" key="4">
    <source>
        <dbReference type="PROSITE" id="PS50026"/>
    </source>
</evidence>
<accession>A0A3P7QIC2</accession>
<dbReference type="OrthoDB" id="10060424at2759"/>
<dbReference type="Proteomes" id="UP000271889">
    <property type="component" value="Unassembled WGS sequence"/>
</dbReference>
<dbReference type="SMART" id="SM00179">
    <property type="entry name" value="EGF_CA"/>
    <property type="match status" value="1"/>
</dbReference>
<dbReference type="AlphaFoldDB" id="A0A3P7QIC2"/>
<dbReference type="SMART" id="SM00181">
    <property type="entry name" value="EGF"/>
    <property type="match status" value="4"/>
</dbReference>
<dbReference type="Pfam" id="PF25314">
    <property type="entry name" value="TNFR_nem"/>
    <property type="match status" value="1"/>
</dbReference>
<evidence type="ECO:0000256" key="2">
    <source>
        <dbReference type="ARBA" id="ARBA00023157"/>
    </source>
</evidence>
<dbReference type="InterPro" id="IPR000742">
    <property type="entry name" value="EGF"/>
</dbReference>
<evidence type="ECO:0000313" key="6">
    <source>
        <dbReference type="Proteomes" id="UP000271889"/>
    </source>
</evidence>
<dbReference type="InterPro" id="IPR049883">
    <property type="entry name" value="NOTCH1_EGF-like"/>
</dbReference>
<dbReference type="InterPro" id="IPR000152">
    <property type="entry name" value="EGF-type_Asp/Asn_hydroxyl_site"/>
</dbReference>
<dbReference type="InterPro" id="IPR056590">
    <property type="entry name" value="Mua-3/Mup-4_EGF"/>
</dbReference>
<comment type="caution">
    <text evidence="3">Lacks conserved residue(s) required for the propagation of feature annotation.</text>
</comment>
<dbReference type="SUPFAM" id="SSF57196">
    <property type="entry name" value="EGF/Laminin"/>
    <property type="match status" value="1"/>
</dbReference>
<organism evidence="5 6">
    <name type="scientific">Cylicostephanus goldi</name>
    <name type="common">Nematode worm</name>
    <dbReference type="NCBI Taxonomy" id="71465"/>
    <lineage>
        <taxon>Eukaryota</taxon>
        <taxon>Metazoa</taxon>
        <taxon>Ecdysozoa</taxon>
        <taxon>Nematoda</taxon>
        <taxon>Chromadorea</taxon>
        <taxon>Rhabditida</taxon>
        <taxon>Rhabditina</taxon>
        <taxon>Rhabditomorpha</taxon>
        <taxon>Strongyloidea</taxon>
        <taxon>Strongylidae</taxon>
        <taxon>Cylicostephanus</taxon>
    </lineage>
</organism>
<dbReference type="EMBL" id="UYRV01119528">
    <property type="protein sequence ID" value="VDN31752.1"/>
    <property type="molecule type" value="Genomic_DNA"/>
</dbReference>
<dbReference type="Pfam" id="PF07645">
    <property type="entry name" value="EGF_CA"/>
    <property type="match status" value="1"/>
</dbReference>
<dbReference type="Gene3D" id="2.90.20.10">
    <property type="entry name" value="Plasmodium vivax P25 domain"/>
    <property type="match status" value="1"/>
</dbReference>
<dbReference type="InterPro" id="IPR001881">
    <property type="entry name" value="EGF-like_Ca-bd_dom"/>
</dbReference>
<keyword evidence="1 3" id="KW-0245">EGF-like domain</keyword>